<keyword evidence="15" id="KW-1185">Reference proteome</keyword>
<dbReference type="CDD" id="cd18773">
    <property type="entry name" value="PDC1_HK_sensor"/>
    <property type="match status" value="1"/>
</dbReference>
<evidence type="ECO:0000256" key="10">
    <source>
        <dbReference type="PROSITE-ProRule" id="PRU00284"/>
    </source>
</evidence>
<evidence type="ECO:0000256" key="8">
    <source>
        <dbReference type="ARBA" id="ARBA00023224"/>
    </source>
</evidence>
<evidence type="ECO:0000313" key="14">
    <source>
        <dbReference type="EMBL" id="QQZ08571.1"/>
    </source>
</evidence>
<dbReference type="PANTHER" id="PTHR32089">
    <property type="entry name" value="METHYL-ACCEPTING CHEMOTAXIS PROTEIN MCPB"/>
    <property type="match status" value="1"/>
</dbReference>
<protein>
    <submittedName>
        <fullName evidence="14">Methyl-accepting chemotaxis protein</fullName>
    </submittedName>
</protein>
<reference evidence="14 15" key="1">
    <citation type="submission" date="2020-11" db="EMBL/GenBank/DDBJ databases">
        <title>Taxonomic evaluation of the Bacillus sporothermodurans group of bacteria based on whole genome sequences.</title>
        <authorList>
            <person name="Fiedler G."/>
            <person name="Herbstmann A.-D."/>
            <person name="Doll E."/>
            <person name="Wenning M."/>
            <person name="Brinks E."/>
            <person name="Kabisch J."/>
            <person name="Breitenwieser F."/>
            <person name="Lappann M."/>
            <person name="Boehnlein C."/>
            <person name="Franz C."/>
        </authorList>
    </citation>
    <scope>NUCLEOTIDE SEQUENCE [LARGE SCALE GENOMIC DNA]</scope>
    <source>
        <strain evidence="14 15">JCM 19841</strain>
    </source>
</reference>
<keyword evidence="4" id="KW-0145">Chemotaxis</keyword>
<dbReference type="Pfam" id="PF02743">
    <property type="entry name" value="dCache_1"/>
    <property type="match status" value="1"/>
</dbReference>
<dbReference type="SUPFAM" id="SSF58104">
    <property type="entry name" value="Methyl-accepting chemotaxis protein (MCP) signaling domain"/>
    <property type="match status" value="1"/>
</dbReference>
<dbReference type="Pfam" id="PF00672">
    <property type="entry name" value="HAMP"/>
    <property type="match status" value="1"/>
</dbReference>
<evidence type="ECO:0000259" key="13">
    <source>
        <dbReference type="PROSITE" id="PS50885"/>
    </source>
</evidence>
<gene>
    <name evidence="14" type="ORF">I5776_16225</name>
</gene>
<dbReference type="Gene3D" id="1.10.8.500">
    <property type="entry name" value="HAMP domain in histidine kinase"/>
    <property type="match status" value="1"/>
</dbReference>
<dbReference type="PROSITE" id="PS50111">
    <property type="entry name" value="CHEMOTAXIS_TRANSDUC_2"/>
    <property type="match status" value="1"/>
</dbReference>
<keyword evidence="2" id="KW-1003">Cell membrane</keyword>
<dbReference type="Pfam" id="PF00015">
    <property type="entry name" value="MCPsignal"/>
    <property type="match status" value="1"/>
</dbReference>
<dbReference type="RefSeq" id="WP_202777382.1">
    <property type="nucleotide sequence ID" value="NZ_CP065425.1"/>
</dbReference>
<organism evidence="14 15">
    <name type="scientific">Heyndrickxia vini</name>
    <dbReference type="NCBI Taxonomy" id="1476025"/>
    <lineage>
        <taxon>Bacteria</taxon>
        <taxon>Bacillati</taxon>
        <taxon>Bacillota</taxon>
        <taxon>Bacilli</taxon>
        <taxon>Bacillales</taxon>
        <taxon>Bacillaceae</taxon>
        <taxon>Heyndrickxia</taxon>
    </lineage>
</organism>
<evidence type="ECO:0000256" key="9">
    <source>
        <dbReference type="ARBA" id="ARBA00029447"/>
    </source>
</evidence>
<dbReference type="SMART" id="SM00283">
    <property type="entry name" value="MA"/>
    <property type="match status" value="1"/>
</dbReference>
<dbReference type="CDD" id="cd12912">
    <property type="entry name" value="PDC2_MCP_like"/>
    <property type="match status" value="1"/>
</dbReference>
<feature type="domain" description="Methyl-accepting transducer" evidence="12">
    <location>
        <begin position="374"/>
        <end position="610"/>
    </location>
</feature>
<dbReference type="Gene3D" id="3.30.450.20">
    <property type="entry name" value="PAS domain"/>
    <property type="match status" value="2"/>
</dbReference>
<accession>A0ABX7DZ06</accession>
<proteinExistence type="inferred from homology"/>
<dbReference type="PANTHER" id="PTHR32089:SF114">
    <property type="entry name" value="METHYL-ACCEPTING CHEMOTAXIS PROTEIN MCPB"/>
    <property type="match status" value="1"/>
</dbReference>
<dbReference type="CDD" id="cd11386">
    <property type="entry name" value="MCP_signal"/>
    <property type="match status" value="1"/>
</dbReference>
<comment type="similarity">
    <text evidence="9">Belongs to the methyl-accepting chemotaxis (MCP) protein family.</text>
</comment>
<name>A0ABX7DZ06_9BACI</name>
<dbReference type="EMBL" id="CP065425">
    <property type="protein sequence ID" value="QQZ08571.1"/>
    <property type="molecule type" value="Genomic_DNA"/>
</dbReference>
<evidence type="ECO:0000256" key="2">
    <source>
        <dbReference type="ARBA" id="ARBA00022475"/>
    </source>
</evidence>
<keyword evidence="3" id="KW-0488">Methylation</keyword>
<evidence type="ECO:0000256" key="7">
    <source>
        <dbReference type="ARBA" id="ARBA00023136"/>
    </source>
</evidence>
<dbReference type="PROSITE" id="PS50885">
    <property type="entry name" value="HAMP"/>
    <property type="match status" value="1"/>
</dbReference>
<keyword evidence="7 11" id="KW-0472">Membrane</keyword>
<evidence type="ECO:0000256" key="11">
    <source>
        <dbReference type="SAM" id="Phobius"/>
    </source>
</evidence>
<keyword evidence="5 11" id="KW-0812">Transmembrane</keyword>
<evidence type="ECO:0000256" key="6">
    <source>
        <dbReference type="ARBA" id="ARBA00022989"/>
    </source>
</evidence>
<dbReference type="Gene3D" id="1.10.287.950">
    <property type="entry name" value="Methyl-accepting chemotaxis protein"/>
    <property type="match status" value="1"/>
</dbReference>
<dbReference type="InterPro" id="IPR029151">
    <property type="entry name" value="Sensor-like_sf"/>
</dbReference>
<evidence type="ECO:0000256" key="1">
    <source>
        <dbReference type="ARBA" id="ARBA00004651"/>
    </source>
</evidence>
<feature type="domain" description="HAMP" evidence="13">
    <location>
        <begin position="303"/>
        <end position="355"/>
    </location>
</feature>
<sequence length="660" mass="72775">MQTVIKKMTKPSLIKKIIIYFTLVLVIPSIVIGSISYFSAKKQIKKELSMSASNSIGVLDKTIEDIIIPTMKDATYFAQNITNTQYKGIESPEIRKIFAQYNVLHPDLISIYVGTNDGMMIQEPKKHQADDYDPRKRPWYQEAMEKKGETIITEPYVSSSTGDMVVTIAQTTNDGSGVIGIDMNLRKLNEISNRTKVGIAGYTFILDKQKQYVVHPTEEAGSTANEKFFDKMYQKTSGSFEYDYKGDHKNMVYTTNKLTGWKIGGTMLSSEIEDQANPILKTTILVVLISGLIGASMNYLLIRSIRRPLVRLRKSAKNISEGDLTETIPVRTKDELGELAQTFNQMSDNLRHLIQKVDLNAVQLAASAEQLNASAEQTTSATEQVSTAISQISTGVENQMIGLQNNAQALEEVAMGMERVSESSAVVTDLTNQTTETAKKGGEYVQRNVEQMQSINHSVKELDEMIKSLADRSNQISSIIEMISSIAEQTNLLALNAAIEAARAGEHGKGFAVVADEIRKLAEQSKQSAGKIYELIIAIQGDTENSVQVMEKTNQDVQKGLLISNDTIEQFDEILKGMQKVAPQVEEVAAISEQITASVQEVASTANELATIAKESSESTEEIAATTEEQVASMEEINASARSLATMAEELQILLKKFKV</sequence>
<dbReference type="InterPro" id="IPR004090">
    <property type="entry name" value="Chemotax_Me-accpt_rcpt"/>
</dbReference>
<comment type="subcellular location">
    <subcellularLocation>
        <location evidence="1">Cell membrane</location>
        <topology evidence="1">Multi-pass membrane protein</topology>
    </subcellularLocation>
</comment>
<dbReference type="PRINTS" id="PR00260">
    <property type="entry name" value="CHEMTRNSDUCR"/>
</dbReference>
<evidence type="ECO:0000259" key="12">
    <source>
        <dbReference type="PROSITE" id="PS50111"/>
    </source>
</evidence>
<dbReference type="SUPFAM" id="SSF103190">
    <property type="entry name" value="Sensory domain-like"/>
    <property type="match status" value="1"/>
</dbReference>
<evidence type="ECO:0000256" key="3">
    <source>
        <dbReference type="ARBA" id="ARBA00022481"/>
    </source>
</evidence>
<evidence type="ECO:0000313" key="15">
    <source>
        <dbReference type="Proteomes" id="UP000595691"/>
    </source>
</evidence>
<feature type="transmembrane region" description="Helical" evidence="11">
    <location>
        <begin position="17"/>
        <end position="40"/>
    </location>
</feature>
<dbReference type="Proteomes" id="UP000595691">
    <property type="component" value="Chromosome"/>
</dbReference>
<evidence type="ECO:0000256" key="5">
    <source>
        <dbReference type="ARBA" id="ARBA00022692"/>
    </source>
</evidence>
<keyword evidence="6 11" id="KW-1133">Transmembrane helix</keyword>
<dbReference type="InterPro" id="IPR004089">
    <property type="entry name" value="MCPsignal_dom"/>
</dbReference>
<evidence type="ECO:0000256" key="4">
    <source>
        <dbReference type="ARBA" id="ARBA00022500"/>
    </source>
</evidence>
<keyword evidence="8 10" id="KW-0807">Transducer</keyword>
<dbReference type="InterPro" id="IPR003660">
    <property type="entry name" value="HAMP_dom"/>
</dbReference>
<dbReference type="CDD" id="cd06225">
    <property type="entry name" value="HAMP"/>
    <property type="match status" value="1"/>
</dbReference>
<dbReference type="InterPro" id="IPR033479">
    <property type="entry name" value="dCache_1"/>
</dbReference>
<dbReference type="SMART" id="SM00304">
    <property type="entry name" value="HAMP"/>
    <property type="match status" value="1"/>
</dbReference>